<gene>
    <name evidence="3" type="ORF">CK623_02815</name>
</gene>
<name>A0A2A2AU57_9BURK</name>
<feature type="compositionally biased region" description="Acidic residues" evidence="2">
    <location>
        <begin position="241"/>
        <end position="252"/>
    </location>
</feature>
<feature type="region of interest" description="Disordered" evidence="2">
    <location>
        <begin position="232"/>
        <end position="260"/>
    </location>
</feature>
<feature type="coiled-coil region" evidence="1">
    <location>
        <begin position="68"/>
        <end position="123"/>
    </location>
</feature>
<accession>A0A2A2AU57</accession>
<dbReference type="RefSeq" id="WP_095556265.1">
    <property type="nucleotide sequence ID" value="NZ_NSJD01000002.1"/>
</dbReference>
<protein>
    <submittedName>
        <fullName evidence="3">Uncharacterized protein</fullName>
    </submittedName>
</protein>
<sequence length="260" mass="28767">MDEFCEVKLGKSYKRLQAIAANRNLIGQEAFEQAEKLGLRQVDYNAIKALPAPDQELIRRAVEEAKSRDEVLDVLQELAARNAKAREKLEADVAQLKVDNEYEAEQRKKLQAKTEQLEKQLRKGGPQVQPYSERLAEFRTGVGELQDVAGKSLVQMAKQIDALAQWWQQEVLAAPDYDPQAPVRMPPELLDTARALAEHIELLAGGVGALQHKVAQAFGAELEMQPQYLMRDPMGGQMGDAEQDGDGVDEGEAAYADASA</sequence>
<evidence type="ECO:0000256" key="1">
    <source>
        <dbReference type="SAM" id="Coils"/>
    </source>
</evidence>
<reference evidence="3 4" key="1">
    <citation type="submission" date="2017-08" db="EMBL/GenBank/DDBJ databases">
        <title>WGS of Clinical strains of the CDC Group NO-1 linked to zoonotic infections in humans.</title>
        <authorList>
            <person name="Bernier A.-M."/>
            <person name="Bernard K."/>
        </authorList>
    </citation>
    <scope>NUCLEOTIDE SEQUENCE [LARGE SCALE GENOMIC DNA]</scope>
    <source>
        <strain evidence="3 4">NML79-0751</strain>
    </source>
</reference>
<evidence type="ECO:0000313" key="3">
    <source>
        <dbReference type="EMBL" id="PAT41189.1"/>
    </source>
</evidence>
<dbReference type="AlphaFoldDB" id="A0A2A2AU57"/>
<comment type="caution">
    <text evidence="3">The sequence shown here is derived from an EMBL/GenBank/DDBJ whole genome shotgun (WGS) entry which is preliminary data.</text>
</comment>
<evidence type="ECO:0000256" key="2">
    <source>
        <dbReference type="SAM" id="MobiDB-lite"/>
    </source>
</evidence>
<keyword evidence="1" id="KW-0175">Coiled coil</keyword>
<dbReference type="Proteomes" id="UP000218644">
    <property type="component" value="Unassembled WGS sequence"/>
</dbReference>
<organism evidence="3 4">
    <name type="scientific">Vandammella animalimorsus</name>
    <dbReference type="NCBI Taxonomy" id="2029117"/>
    <lineage>
        <taxon>Bacteria</taxon>
        <taxon>Pseudomonadati</taxon>
        <taxon>Pseudomonadota</taxon>
        <taxon>Betaproteobacteria</taxon>
        <taxon>Burkholderiales</taxon>
        <taxon>Comamonadaceae</taxon>
        <taxon>Vandammella</taxon>
    </lineage>
</organism>
<evidence type="ECO:0000313" key="4">
    <source>
        <dbReference type="Proteomes" id="UP000218644"/>
    </source>
</evidence>
<proteinExistence type="predicted"/>
<dbReference type="EMBL" id="NSJD01000002">
    <property type="protein sequence ID" value="PAT41189.1"/>
    <property type="molecule type" value="Genomic_DNA"/>
</dbReference>